<comment type="caution">
    <text evidence="9">The sequence shown here is derived from an EMBL/GenBank/DDBJ whole genome shotgun (WGS) entry which is preliminary data.</text>
</comment>
<evidence type="ECO:0000256" key="6">
    <source>
        <dbReference type="ARBA" id="ARBA00022840"/>
    </source>
</evidence>
<organism evidence="9 10">
    <name type="scientific">Anseongella ginsenosidimutans</name>
    <dbReference type="NCBI Taxonomy" id="496056"/>
    <lineage>
        <taxon>Bacteria</taxon>
        <taxon>Pseudomonadati</taxon>
        <taxon>Bacteroidota</taxon>
        <taxon>Sphingobacteriia</taxon>
        <taxon>Sphingobacteriales</taxon>
        <taxon>Sphingobacteriaceae</taxon>
        <taxon>Anseongella</taxon>
    </lineage>
</organism>
<dbReference type="InterPro" id="IPR003721">
    <property type="entry name" value="Pantoate_ligase"/>
</dbReference>
<gene>
    <name evidence="8" type="primary">panC</name>
    <name evidence="9" type="ORF">EDD80_10186</name>
</gene>
<keyword evidence="8" id="KW-0963">Cytoplasm</keyword>
<keyword evidence="4 8" id="KW-0566">Pantothenate biosynthesis</keyword>
<dbReference type="SUPFAM" id="SSF52374">
    <property type="entry name" value="Nucleotidylyl transferase"/>
    <property type="match status" value="1"/>
</dbReference>
<feature type="binding site" evidence="8">
    <location>
        <position position="82"/>
    </location>
    <ligand>
        <name>(R)-pantoate</name>
        <dbReference type="ChEBI" id="CHEBI:15980"/>
    </ligand>
</feature>
<dbReference type="Gene3D" id="3.30.1300.10">
    <property type="entry name" value="Pantoate-beta-alanine ligase, C-terminal domain"/>
    <property type="match status" value="1"/>
</dbReference>
<reference evidence="9 10" key="1">
    <citation type="submission" date="2019-03" db="EMBL/GenBank/DDBJ databases">
        <title>Genomic Encyclopedia of Type Strains, Phase IV (KMG-IV): sequencing the most valuable type-strain genomes for metagenomic binning, comparative biology and taxonomic classification.</title>
        <authorList>
            <person name="Goeker M."/>
        </authorList>
    </citation>
    <scope>NUCLEOTIDE SEQUENCE [LARGE SCALE GENOMIC DNA]</scope>
    <source>
        <strain evidence="9 10">DSM 21100</strain>
    </source>
</reference>
<evidence type="ECO:0000256" key="2">
    <source>
        <dbReference type="ARBA" id="ARBA00009256"/>
    </source>
</evidence>
<dbReference type="RefSeq" id="WP_132127369.1">
    <property type="nucleotide sequence ID" value="NZ_CP042432.1"/>
</dbReference>
<dbReference type="GO" id="GO:0015940">
    <property type="term" value="P:pantothenate biosynthetic process"/>
    <property type="evidence" value="ECO:0007669"/>
    <property type="project" value="UniProtKB-UniRule"/>
</dbReference>
<comment type="function">
    <text evidence="8">Catalyzes the condensation of pantoate with beta-alanine in an ATP-dependent reaction via a pantoyl-adenylate intermediate.</text>
</comment>
<keyword evidence="10" id="KW-1185">Reference proteome</keyword>
<evidence type="ECO:0000256" key="7">
    <source>
        <dbReference type="ARBA" id="ARBA00048258"/>
    </source>
</evidence>
<feature type="binding site" evidence="8">
    <location>
        <position position="82"/>
    </location>
    <ligand>
        <name>beta-alanine</name>
        <dbReference type="ChEBI" id="CHEBI:57966"/>
    </ligand>
</feature>
<sequence>MQILTGIKRIFTIFAAYFQAVLHILKTRQQLALFLQEQRPHLSSVGLVPTMGALHKGHLSLLSRSVEENGLTVCSIFVNPTQFNDPADLDRYPRPVESDIEKLRQTGCDALFMPAVGEIYPEEEKWHIELGELERIMEGKHRPGHYQGVTQIVKKLFDLVEPQRAYFGQKDYQQFLVIGKMVRLFSIPLELICCPTEREPDGLAMSSRNVHLSPREREEAGLLPEALFMAREAAQTLNPDEVRSKALELLASSPLITVEYLEIADARSLQPVKTWEQAGDIIVLAAIRLGQTRLIDNLFIKQSQ</sequence>
<feature type="binding site" evidence="8">
    <location>
        <begin position="205"/>
        <end position="208"/>
    </location>
    <ligand>
        <name>ATP</name>
        <dbReference type="ChEBI" id="CHEBI:30616"/>
    </ligand>
</feature>
<accession>A0A4R3KVY3</accession>
<feature type="binding site" evidence="8">
    <location>
        <begin position="168"/>
        <end position="171"/>
    </location>
    <ligand>
        <name>ATP</name>
        <dbReference type="ChEBI" id="CHEBI:30616"/>
    </ligand>
</feature>
<dbReference type="AlphaFoldDB" id="A0A4R3KVY3"/>
<dbReference type="CDD" id="cd00560">
    <property type="entry name" value="PanC"/>
    <property type="match status" value="1"/>
</dbReference>
<dbReference type="PANTHER" id="PTHR21299:SF1">
    <property type="entry name" value="PANTOATE--BETA-ALANINE LIGASE"/>
    <property type="match status" value="1"/>
</dbReference>
<dbReference type="PANTHER" id="PTHR21299">
    <property type="entry name" value="CYTIDYLATE KINASE/PANTOATE-BETA-ALANINE LIGASE"/>
    <property type="match status" value="1"/>
</dbReference>
<dbReference type="GO" id="GO:0005524">
    <property type="term" value="F:ATP binding"/>
    <property type="evidence" value="ECO:0007669"/>
    <property type="project" value="UniProtKB-KW"/>
</dbReference>
<dbReference type="EC" id="6.3.2.1" evidence="8"/>
<dbReference type="Proteomes" id="UP000295807">
    <property type="component" value="Unassembled WGS sequence"/>
</dbReference>
<dbReference type="EMBL" id="SMAD01000001">
    <property type="protein sequence ID" value="TCS89889.1"/>
    <property type="molecule type" value="Genomic_DNA"/>
</dbReference>
<dbReference type="OrthoDB" id="9773087at2"/>
<evidence type="ECO:0000256" key="4">
    <source>
        <dbReference type="ARBA" id="ARBA00022655"/>
    </source>
</evidence>
<dbReference type="GO" id="GO:0004592">
    <property type="term" value="F:pantoate-beta-alanine ligase activity"/>
    <property type="evidence" value="ECO:0007669"/>
    <property type="project" value="UniProtKB-UniRule"/>
</dbReference>
<comment type="subunit">
    <text evidence="8">Homodimer.</text>
</comment>
<keyword evidence="5 8" id="KW-0547">Nucleotide-binding</keyword>
<feature type="active site" description="Proton donor" evidence="8">
    <location>
        <position position="58"/>
    </location>
</feature>
<comment type="pathway">
    <text evidence="1 8">Cofactor biosynthesis; (R)-pantothenate biosynthesis; (R)-pantothenate from (R)-pantoate and beta-alanine: step 1/1.</text>
</comment>
<feature type="binding site" evidence="8">
    <location>
        <position position="174"/>
    </location>
    <ligand>
        <name>(R)-pantoate</name>
        <dbReference type="ChEBI" id="CHEBI:15980"/>
    </ligand>
</feature>
<comment type="subcellular location">
    <subcellularLocation>
        <location evidence="8">Cytoplasm</location>
    </subcellularLocation>
</comment>
<feature type="binding site" evidence="8">
    <location>
        <begin position="51"/>
        <end position="58"/>
    </location>
    <ligand>
        <name>ATP</name>
        <dbReference type="ChEBI" id="CHEBI:30616"/>
    </ligand>
</feature>
<dbReference type="Pfam" id="PF02569">
    <property type="entry name" value="Pantoate_ligase"/>
    <property type="match status" value="1"/>
</dbReference>
<name>A0A4R3KVY3_9SPHI</name>
<evidence type="ECO:0000313" key="9">
    <source>
        <dbReference type="EMBL" id="TCS89889.1"/>
    </source>
</evidence>
<evidence type="ECO:0000256" key="3">
    <source>
        <dbReference type="ARBA" id="ARBA00022598"/>
    </source>
</evidence>
<evidence type="ECO:0000256" key="1">
    <source>
        <dbReference type="ARBA" id="ARBA00004990"/>
    </source>
</evidence>
<dbReference type="InterPro" id="IPR014729">
    <property type="entry name" value="Rossmann-like_a/b/a_fold"/>
</dbReference>
<dbReference type="HAMAP" id="MF_00158">
    <property type="entry name" value="PanC"/>
    <property type="match status" value="1"/>
</dbReference>
<proteinExistence type="inferred from homology"/>
<evidence type="ECO:0000256" key="8">
    <source>
        <dbReference type="HAMAP-Rule" id="MF_00158"/>
    </source>
</evidence>
<dbReference type="Gene3D" id="3.40.50.620">
    <property type="entry name" value="HUPs"/>
    <property type="match status" value="1"/>
</dbReference>
<keyword evidence="3 8" id="KW-0436">Ligase</keyword>
<comment type="similarity">
    <text evidence="2 8">Belongs to the pantothenate synthetase family.</text>
</comment>
<dbReference type="GO" id="GO:0005829">
    <property type="term" value="C:cytosol"/>
    <property type="evidence" value="ECO:0007669"/>
    <property type="project" value="TreeGrafter"/>
</dbReference>
<dbReference type="NCBIfam" id="TIGR00018">
    <property type="entry name" value="panC"/>
    <property type="match status" value="1"/>
</dbReference>
<dbReference type="UniPathway" id="UPA00028">
    <property type="reaction ID" value="UER00005"/>
</dbReference>
<comment type="miscellaneous">
    <text evidence="8">The reaction proceeds by a bi uni uni bi ping pong mechanism.</text>
</comment>
<protein>
    <recommendedName>
        <fullName evidence="8">Pantothenate synthetase</fullName>
        <shortName evidence="8">PS</shortName>
        <ecNumber evidence="8">6.3.2.1</ecNumber>
    </recommendedName>
    <alternativeName>
        <fullName evidence="8">Pantoate--beta-alanine ligase</fullName>
    </alternativeName>
    <alternativeName>
        <fullName evidence="8">Pantoate-activating enzyme</fullName>
    </alternativeName>
</protein>
<comment type="catalytic activity">
    <reaction evidence="7 8">
        <text>(R)-pantoate + beta-alanine + ATP = (R)-pantothenate + AMP + diphosphate + H(+)</text>
        <dbReference type="Rhea" id="RHEA:10912"/>
        <dbReference type="ChEBI" id="CHEBI:15378"/>
        <dbReference type="ChEBI" id="CHEBI:15980"/>
        <dbReference type="ChEBI" id="CHEBI:29032"/>
        <dbReference type="ChEBI" id="CHEBI:30616"/>
        <dbReference type="ChEBI" id="CHEBI:33019"/>
        <dbReference type="ChEBI" id="CHEBI:57966"/>
        <dbReference type="ChEBI" id="CHEBI:456215"/>
        <dbReference type="EC" id="6.3.2.1"/>
    </reaction>
</comment>
<keyword evidence="6 8" id="KW-0067">ATP-binding</keyword>
<dbReference type="InterPro" id="IPR042176">
    <property type="entry name" value="Pantoate_ligase_C"/>
</dbReference>
<comment type="caution">
    <text evidence="8">Lacks conserved residue(s) required for the propagation of feature annotation.</text>
</comment>
<evidence type="ECO:0000313" key="10">
    <source>
        <dbReference type="Proteomes" id="UP000295807"/>
    </source>
</evidence>
<evidence type="ECO:0000256" key="5">
    <source>
        <dbReference type="ARBA" id="ARBA00022741"/>
    </source>
</evidence>